<feature type="transmembrane region" description="Helical" evidence="12">
    <location>
        <begin position="463"/>
        <end position="482"/>
    </location>
</feature>
<dbReference type="InterPro" id="IPR015894">
    <property type="entry name" value="Guanylate-bd_N"/>
</dbReference>
<evidence type="ECO:0000256" key="12">
    <source>
        <dbReference type="SAM" id="Phobius"/>
    </source>
</evidence>
<gene>
    <name evidence="14" type="primary">Atl2</name>
    <name evidence="14" type="ORF">NPIL_205151</name>
</gene>
<dbReference type="EMBL" id="BMAW01041570">
    <property type="protein sequence ID" value="GFS29437.1"/>
    <property type="molecule type" value="Genomic_DNA"/>
</dbReference>
<evidence type="ECO:0000256" key="6">
    <source>
        <dbReference type="ARBA" id="ARBA00022842"/>
    </source>
</evidence>
<evidence type="ECO:0000256" key="11">
    <source>
        <dbReference type="PROSITE-ProRule" id="PRU01052"/>
    </source>
</evidence>
<evidence type="ECO:0000256" key="1">
    <source>
        <dbReference type="ARBA" id="ARBA00004477"/>
    </source>
</evidence>
<protein>
    <submittedName>
        <fullName evidence="14">Atlastin-2</fullName>
    </submittedName>
</protein>
<keyword evidence="8" id="KW-0342">GTP-binding</keyword>
<keyword evidence="7 12" id="KW-1133">Transmembrane helix</keyword>
<dbReference type="SUPFAM" id="SSF48340">
    <property type="entry name" value="Interferon-induced guanylate-binding protein 1 (GBP1), C-terminal domain"/>
    <property type="match status" value="1"/>
</dbReference>
<dbReference type="GO" id="GO:0005789">
    <property type="term" value="C:endoplasmic reticulum membrane"/>
    <property type="evidence" value="ECO:0007669"/>
    <property type="project" value="UniProtKB-SubCell"/>
</dbReference>
<dbReference type="FunFam" id="1.20.58.420:FF:000001">
    <property type="entry name" value="Atlastin-1 isoform 1"/>
    <property type="match status" value="1"/>
</dbReference>
<dbReference type="InterPro" id="IPR027417">
    <property type="entry name" value="P-loop_NTPase"/>
</dbReference>
<comment type="subcellular location">
    <subcellularLocation>
        <location evidence="1">Endoplasmic reticulum membrane</location>
        <topology evidence="1">Multi-pass membrane protein</topology>
    </subcellularLocation>
</comment>
<dbReference type="InterPro" id="IPR003191">
    <property type="entry name" value="Guanylate-bd/ATL_C"/>
</dbReference>
<dbReference type="Pfam" id="PF02263">
    <property type="entry name" value="GBP"/>
    <property type="match status" value="1"/>
</dbReference>
<dbReference type="CDD" id="cd01851">
    <property type="entry name" value="GBP"/>
    <property type="match status" value="1"/>
</dbReference>
<reference evidence="14" key="1">
    <citation type="submission" date="2020-08" db="EMBL/GenBank/DDBJ databases">
        <title>Multicomponent nature underlies the extraordinary mechanical properties of spider dragline silk.</title>
        <authorList>
            <person name="Kono N."/>
            <person name="Nakamura H."/>
            <person name="Mori M."/>
            <person name="Yoshida Y."/>
            <person name="Ohtoshi R."/>
            <person name="Malay A.D."/>
            <person name="Moran D.A.P."/>
            <person name="Tomita M."/>
            <person name="Numata K."/>
            <person name="Arakawa K."/>
        </authorList>
    </citation>
    <scope>NUCLEOTIDE SEQUENCE</scope>
</reference>
<dbReference type="Proteomes" id="UP000887013">
    <property type="component" value="Unassembled WGS sequence"/>
</dbReference>
<feature type="transmembrane region" description="Helical" evidence="12">
    <location>
        <begin position="438"/>
        <end position="457"/>
    </location>
</feature>
<comment type="caution">
    <text evidence="14">The sequence shown here is derived from an EMBL/GenBank/DDBJ whole genome shotgun (WGS) entry which is preliminary data.</text>
</comment>
<evidence type="ECO:0000256" key="4">
    <source>
        <dbReference type="ARBA" id="ARBA00022801"/>
    </source>
</evidence>
<dbReference type="GO" id="GO:0005525">
    <property type="term" value="F:GTP binding"/>
    <property type="evidence" value="ECO:0007669"/>
    <property type="project" value="UniProtKB-KW"/>
</dbReference>
<dbReference type="FunFam" id="3.40.50.300:FF:004169">
    <property type="entry name" value="Atlastin 3"/>
    <property type="match status" value="1"/>
</dbReference>
<keyword evidence="3" id="KW-0547">Nucleotide-binding</keyword>
<evidence type="ECO:0000256" key="7">
    <source>
        <dbReference type="ARBA" id="ARBA00022989"/>
    </source>
</evidence>
<dbReference type="Gene3D" id="3.40.50.300">
    <property type="entry name" value="P-loop containing nucleotide triphosphate hydrolases"/>
    <property type="match status" value="1"/>
</dbReference>
<proteinExistence type="inferred from homology"/>
<evidence type="ECO:0000313" key="15">
    <source>
        <dbReference type="Proteomes" id="UP000887013"/>
    </source>
</evidence>
<evidence type="ECO:0000259" key="13">
    <source>
        <dbReference type="PROSITE" id="PS51715"/>
    </source>
</evidence>
<comment type="catalytic activity">
    <reaction evidence="10">
        <text>GTP + H2O = GDP + phosphate + H(+)</text>
        <dbReference type="Rhea" id="RHEA:19669"/>
        <dbReference type="ChEBI" id="CHEBI:15377"/>
        <dbReference type="ChEBI" id="CHEBI:15378"/>
        <dbReference type="ChEBI" id="CHEBI:37565"/>
        <dbReference type="ChEBI" id="CHEBI:43474"/>
        <dbReference type="ChEBI" id="CHEBI:58189"/>
    </reaction>
    <physiologicalReaction direction="left-to-right" evidence="10">
        <dbReference type="Rhea" id="RHEA:19670"/>
    </physiologicalReaction>
</comment>
<dbReference type="OrthoDB" id="7788754at2759"/>
<keyword evidence="9 12" id="KW-0472">Membrane</keyword>
<keyword evidence="15" id="KW-1185">Reference proteome</keyword>
<keyword evidence="5" id="KW-0256">Endoplasmic reticulum</keyword>
<dbReference type="SUPFAM" id="SSF52540">
    <property type="entry name" value="P-loop containing nucleoside triphosphate hydrolases"/>
    <property type="match status" value="1"/>
</dbReference>
<dbReference type="PROSITE" id="PS51715">
    <property type="entry name" value="G_GB1_RHD3"/>
    <property type="match status" value="1"/>
</dbReference>
<comment type="similarity">
    <text evidence="11">Belongs to the TRAFAC class dynamin-like GTPase superfamily. GB1/RHD3 GTPase family.</text>
</comment>
<accession>A0A8X6I3Q1</accession>
<dbReference type="InterPro" id="IPR036543">
    <property type="entry name" value="Guanylate-bd_C_sf"/>
</dbReference>
<dbReference type="InterPro" id="IPR030386">
    <property type="entry name" value="G_GB1_RHD3_dom"/>
</dbReference>
<feature type="domain" description="GB1/RHD3-type G" evidence="13">
    <location>
        <begin position="53"/>
        <end position="298"/>
    </location>
</feature>
<evidence type="ECO:0000313" key="14">
    <source>
        <dbReference type="EMBL" id="GFS29437.1"/>
    </source>
</evidence>
<evidence type="ECO:0000256" key="5">
    <source>
        <dbReference type="ARBA" id="ARBA00022824"/>
    </source>
</evidence>
<name>A0A8X6I3Q1_NEPPI</name>
<dbReference type="Pfam" id="PF02841">
    <property type="entry name" value="GBP_C"/>
    <property type="match status" value="1"/>
</dbReference>
<dbReference type="PANTHER" id="PTHR10751">
    <property type="entry name" value="GUANYLATE BINDING PROTEIN"/>
    <property type="match status" value="1"/>
</dbReference>
<evidence type="ECO:0000256" key="8">
    <source>
        <dbReference type="ARBA" id="ARBA00023134"/>
    </source>
</evidence>
<dbReference type="AlphaFoldDB" id="A0A8X6I3Q1"/>
<evidence type="ECO:0000256" key="3">
    <source>
        <dbReference type="ARBA" id="ARBA00022741"/>
    </source>
</evidence>
<evidence type="ECO:0000256" key="2">
    <source>
        <dbReference type="ARBA" id="ARBA00022692"/>
    </source>
</evidence>
<keyword evidence="4" id="KW-0378">Hydrolase</keyword>
<organism evidence="14 15">
    <name type="scientific">Nephila pilipes</name>
    <name type="common">Giant wood spider</name>
    <name type="synonym">Nephila maculata</name>
    <dbReference type="NCBI Taxonomy" id="299642"/>
    <lineage>
        <taxon>Eukaryota</taxon>
        <taxon>Metazoa</taxon>
        <taxon>Ecdysozoa</taxon>
        <taxon>Arthropoda</taxon>
        <taxon>Chelicerata</taxon>
        <taxon>Arachnida</taxon>
        <taxon>Araneae</taxon>
        <taxon>Araneomorphae</taxon>
        <taxon>Entelegynae</taxon>
        <taxon>Araneoidea</taxon>
        <taxon>Nephilidae</taxon>
        <taxon>Nephila</taxon>
    </lineage>
</organism>
<keyword evidence="6" id="KW-0460">Magnesium</keyword>
<evidence type="ECO:0000256" key="10">
    <source>
        <dbReference type="ARBA" id="ARBA00049117"/>
    </source>
</evidence>
<evidence type="ECO:0000256" key="9">
    <source>
        <dbReference type="ARBA" id="ARBA00023136"/>
    </source>
</evidence>
<sequence>MWKKVQKEEIFDSKVSMEQDRGEAVTIVTAEDHTFELKEDTLNSVLMKNDIKDKKIVVVSVAGAFRKGKSFLLNFMLRYLEAQGNPDWLGENDQPLKGFSWRGGSERDTTGILIWNKVFPLTLPSGEEIAVLLMDTQGAFDSASTVKECATVFALSTMLSSIQVYNLSQNIQEDDLQHLELFTEYGRLAMEGSDDKPFQKLMFLVRDWSFPYEAEFGIKGGKLILDRRLEISEKQHPQLQQLRKHIRSCFKEVECFLMPHPGFEVATSPNFDGRLSDIRDEFKQYLQDFIQLLLSPLNVIPKQIGGRDITAKDLINYFKVYVEIFKGGELPEPKSMLDATAEANNLTAVANSKDLYNNEMEKVCGGDRPYVSHQTLQRLHFEIRQFALSKFTETKKMGSEALEHSYKERLVKEIDEMYESFVRFNDGKQMAHAVRTPATLLFVIFVCYINSTFLHMIGLEAFAVSINLFMVMAVVALALWGYSRFTGEAQHIGLFIDNLVNVTLNNFIFPSQKQIAQALLRGAENKTLPQTLEDAPSPAELCISLLQRKAK</sequence>
<dbReference type="Gene3D" id="1.20.58.420">
    <property type="entry name" value="AHSP"/>
    <property type="match status" value="1"/>
</dbReference>
<dbReference type="GO" id="GO:0003924">
    <property type="term" value="F:GTPase activity"/>
    <property type="evidence" value="ECO:0007669"/>
    <property type="project" value="InterPro"/>
</dbReference>
<keyword evidence="2 12" id="KW-0812">Transmembrane</keyword>